<evidence type="ECO:0000313" key="1">
    <source>
        <dbReference type="EMBL" id="KAK2189568.1"/>
    </source>
</evidence>
<gene>
    <name evidence="1" type="ORF">NP493_102g01028</name>
</gene>
<dbReference type="Proteomes" id="UP001209878">
    <property type="component" value="Unassembled WGS sequence"/>
</dbReference>
<accession>A0AAD9P7G5</accession>
<dbReference type="PANTHER" id="PTHR34651:SF1">
    <property type="entry name" value="SIMILAR TO ENSANGP00000021391"/>
    <property type="match status" value="1"/>
</dbReference>
<protein>
    <submittedName>
        <fullName evidence="1">Uncharacterized protein</fullName>
    </submittedName>
</protein>
<dbReference type="PANTHER" id="PTHR34651">
    <property type="entry name" value="SIMILAR TO ENSANGP00000021391"/>
    <property type="match status" value="1"/>
</dbReference>
<sequence>MVMQKAIVGIRQLLIRHTPHRPPASLVLTCHLRQLQLPHWTSYCVRYSSVQNDQFGLSHFNWTVDGVNYHILRIGCFPFIKYHCTKRPFEDLTSENNLYTTLKLINLGVPSLLYGLALSMLVKFHEDVVTPAGTVRVHFLNEEDRDSPY</sequence>
<dbReference type="InterPro" id="IPR029245">
    <property type="entry name" value="DUF4528"/>
</dbReference>
<organism evidence="1 2">
    <name type="scientific">Ridgeia piscesae</name>
    <name type="common">Tubeworm</name>
    <dbReference type="NCBI Taxonomy" id="27915"/>
    <lineage>
        <taxon>Eukaryota</taxon>
        <taxon>Metazoa</taxon>
        <taxon>Spiralia</taxon>
        <taxon>Lophotrochozoa</taxon>
        <taxon>Annelida</taxon>
        <taxon>Polychaeta</taxon>
        <taxon>Sedentaria</taxon>
        <taxon>Canalipalpata</taxon>
        <taxon>Sabellida</taxon>
        <taxon>Siboglinidae</taxon>
        <taxon>Ridgeia</taxon>
    </lineage>
</organism>
<reference evidence="1" key="1">
    <citation type="journal article" date="2023" name="Mol. Biol. Evol.">
        <title>Third-Generation Sequencing Reveals the Adaptive Role of the Epigenome in Three Deep-Sea Polychaetes.</title>
        <authorList>
            <person name="Perez M."/>
            <person name="Aroh O."/>
            <person name="Sun Y."/>
            <person name="Lan Y."/>
            <person name="Juniper S.K."/>
            <person name="Young C.R."/>
            <person name="Angers B."/>
            <person name="Qian P.Y."/>
        </authorList>
    </citation>
    <scope>NUCLEOTIDE SEQUENCE</scope>
    <source>
        <strain evidence="1">R07B-5</strain>
    </source>
</reference>
<dbReference type="AlphaFoldDB" id="A0AAD9P7G5"/>
<dbReference type="EMBL" id="JAODUO010000102">
    <property type="protein sequence ID" value="KAK2189568.1"/>
    <property type="molecule type" value="Genomic_DNA"/>
</dbReference>
<keyword evidence="2" id="KW-1185">Reference proteome</keyword>
<proteinExistence type="predicted"/>
<evidence type="ECO:0000313" key="2">
    <source>
        <dbReference type="Proteomes" id="UP001209878"/>
    </source>
</evidence>
<dbReference type="Pfam" id="PF15031">
    <property type="entry name" value="DUF4528"/>
    <property type="match status" value="1"/>
</dbReference>
<name>A0AAD9P7G5_RIDPI</name>
<comment type="caution">
    <text evidence="1">The sequence shown here is derived from an EMBL/GenBank/DDBJ whole genome shotgun (WGS) entry which is preliminary data.</text>
</comment>